<reference evidence="3 4" key="1">
    <citation type="journal article" date="2016" name="Nat. Commun.">
        <title>Thousands of microbial genomes shed light on interconnected biogeochemical processes in an aquifer system.</title>
        <authorList>
            <person name="Anantharaman K."/>
            <person name="Brown C.T."/>
            <person name="Hug L.A."/>
            <person name="Sharon I."/>
            <person name="Castelle C.J."/>
            <person name="Probst A.J."/>
            <person name="Thomas B.C."/>
            <person name="Singh A."/>
            <person name="Wilkins M.J."/>
            <person name="Karaoz U."/>
            <person name="Brodie E.L."/>
            <person name="Williams K.H."/>
            <person name="Hubbard S.S."/>
            <person name="Banfield J.F."/>
        </authorList>
    </citation>
    <scope>NUCLEOTIDE SEQUENCE [LARGE SCALE GENOMIC DNA]</scope>
</reference>
<dbReference type="AlphaFoldDB" id="A0A1G2E2P6"/>
<keyword evidence="1" id="KW-0812">Transmembrane</keyword>
<comment type="caution">
    <text evidence="3">The sequence shown here is derived from an EMBL/GenBank/DDBJ whole genome shotgun (WGS) entry which is preliminary data.</text>
</comment>
<keyword evidence="1" id="KW-0472">Membrane</keyword>
<feature type="signal peptide" evidence="2">
    <location>
        <begin position="1"/>
        <end position="23"/>
    </location>
</feature>
<dbReference type="Proteomes" id="UP000177360">
    <property type="component" value="Unassembled WGS sequence"/>
</dbReference>
<accession>A0A1G2E2P6</accession>
<organism evidence="3 4">
    <name type="scientific">Candidatus Nealsonbacteria bacterium RIFCSPHIGHO2_01_FULL_38_55</name>
    <dbReference type="NCBI Taxonomy" id="1801664"/>
    <lineage>
        <taxon>Bacteria</taxon>
        <taxon>Candidatus Nealsoniibacteriota</taxon>
    </lineage>
</organism>
<keyword evidence="2" id="KW-0732">Signal</keyword>
<evidence type="ECO:0000313" key="4">
    <source>
        <dbReference type="Proteomes" id="UP000177360"/>
    </source>
</evidence>
<protein>
    <submittedName>
        <fullName evidence="3">Uncharacterized protein</fullName>
    </submittedName>
</protein>
<keyword evidence="1" id="KW-1133">Transmembrane helix</keyword>
<evidence type="ECO:0000256" key="2">
    <source>
        <dbReference type="SAM" id="SignalP"/>
    </source>
</evidence>
<name>A0A1G2E2P6_9BACT</name>
<feature type="chain" id="PRO_5009582680" evidence="2">
    <location>
        <begin position="24"/>
        <end position="71"/>
    </location>
</feature>
<proteinExistence type="predicted"/>
<evidence type="ECO:0000256" key="1">
    <source>
        <dbReference type="SAM" id="Phobius"/>
    </source>
</evidence>
<gene>
    <name evidence="3" type="ORF">A2626_03435</name>
</gene>
<sequence length="71" mass="7874">MPKHPLFFIFIVLALVAPFSAHAYLDPGTGSFIIQIIIATAATAAISVKVFWQKIKGLFSHFFKHNDGEEN</sequence>
<dbReference type="EMBL" id="MHLZ01000029">
    <property type="protein sequence ID" value="OGZ19521.1"/>
    <property type="molecule type" value="Genomic_DNA"/>
</dbReference>
<feature type="transmembrane region" description="Helical" evidence="1">
    <location>
        <begin position="33"/>
        <end position="52"/>
    </location>
</feature>
<evidence type="ECO:0000313" key="3">
    <source>
        <dbReference type="EMBL" id="OGZ19521.1"/>
    </source>
</evidence>